<sequence>METRINNTKNVTVEITMERVRVRCLKRVILDGARLTREETRVLLVGITEVRVRRFAIESLVARISGLGQMRNVLGPLHDREQHDQIGTHQEGKEEGEIVNVADTLPSKEFQEALAKTQANGTVVISNVGDAENGLQLVHEMLEEKTCLDDDEEMDMEAIKAHVLELGLDLDATDDLLDAYEEIGEEELMDQEDGGNLQGGEVMSSGADEMEAGAGELAKKNGSRKRLFKAPTGTAGSAKMRLASALASPRKRGAAKPGNRQGDTIRNMESNGTSNPKNGIPKP</sequence>
<evidence type="ECO:0000313" key="2">
    <source>
        <dbReference type="EMBL" id="KAF2617405.1"/>
    </source>
</evidence>
<dbReference type="AlphaFoldDB" id="A0A8S9MBP1"/>
<comment type="caution">
    <text evidence="2">The sequence shown here is derived from an EMBL/GenBank/DDBJ whole genome shotgun (WGS) entry which is preliminary data.</text>
</comment>
<accession>A0A8S9MBP1</accession>
<gene>
    <name evidence="2" type="ORF">F2Q68_00041118</name>
</gene>
<feature type="region of interest" description="Disordered" evidence="1">
    <location>
        <begin position="216"/>
        <end position="283"/>
    </location>
</feature>
<evidence type="ECO:0000313" key="3">
    <source>
        <dbReference type="Proteomes" id="UP000712281"/>
    </source>
</evidence>
<dbReference type="EMBL" id="QGKW02000007">
    <property type="protein sequence ID" value="KAF2617405.1"/>
    <property type="molecule type" value="Genomic_DNA"/>
</dbReference>
<protein>
    <submittedName>
        <fullName evidence="2">Uncharacterized protein</fullName>
    </submittedName>
</protein>
<evidence type="ECO:0000256" key="1">
    <source>
        <dbReference type="SAM" id="MobiDB-lite"/>
    </source>
</evidence>
<name>A0A8S9MBP1_BRACR</name>
<dbReference type="Proteomes" id="UP000712281">
    <property type="component" value="Unassembled WGS sequence"/>
</dbReference>
<organism evidence="2 3">
    <name type="scientific">Brassica cretica</name>
    <name type="common">Mustard</name>
    <dbReference type="NCBI Taxonomy" id="69181"/>
    <lineage>
        <taxon>Eukaryota</taxon>
        <taxon>Viridiplantae</taxon>
        <taxon>Streptophyta</taxon>
        <taxon>Embryophyta</taxon>
        <taxon>Tracheophyta</taxon>
        <taxon>Spermatophyta</taxon>
        <taxon>Magnoliopsida</taxon>
        <taxon>eudicotyledons</taxon>
        <taxon>Gunneridae</taxon>
        <taxon>Pentapetalae</taxon>
        <taxon>rosids</taxon>
        <taxon>malvids</taxon>
        <taxon>Brassicales</taxon>
        <taxon>Brassicaceae</taxon>
        <taxon>Brassiceae</taxon>
        <taxon>Brassica</taxon>
    </lineage>
</organism>
<proteinExistence type="predicted"/>
<feature type="compositionally biased region" description="Polar residues" evidence="1">
    <location>
        <begin position="261"/>
        <end position="277"/>
    </location>
</feature>
<reference evidence="2" key="1">
    <citation type="submission" date="2019-12" db="EMBL/GenBank/DDBJ databases">
        <title>Genome sequencing and annotation of Brassica cretica.</title>
        <authorList>
            <person name="Studholme D.J."/>
            <person name="Sarris P.F."/>
        </authorList>
    </citation>
    <scope>NUCLEOTIDE SEQUENCE</scope>
    <source>
        <strain evidence="2">PFS-001/15</strain>
        <tissue evidence="2">Leaf</tissue>
    </source>
</reference>